<dbReference type="InterPro" id="IPR036259">
    <property type="entry name" value="MFS_trans_sf"/>
</dbReference>
<feature type="transmembrane region" description="Helical" evidence="7">
    <location>
        <begin position="174"/>
        <end position="192"/>
    </location>
</feature>
<feature type="transmembrane region" description="Helical" evidence="7">
    <location>
        <begin position="296"/>
        <end position="313"/>
    </location>
</feature>
<accession>A0A8H6VG42</accession>
<dbReference type="FunFam" id="1.20.1250.20:FF:000196">
    <property type="entry name" value="MFS toxin efflux pump (AflT)"/>
    <property type="match status" value="1"/>
</dbReference>
<feature type="transmembrane region" description="Helical" evidence="7">
    <location>
        <begin position="529"/>
        <end position="548"/>
    </location>
</feature>
<protein>
    <submittedName>
        <fullName evidence="9">MFS gliotoxin efflux transporter gliA</fullName>
    </submittedName>
</protein>
<keyword evidence="5 7" id="KW-0472">Membrane</keyword>
<feature type="compositionally biased region" description="Basic and acidic residues" evidence="6">
    <location>
        <begin position="102"/>
        <end position="124"/>
    </location>
</feature>
<name>A0A8H6VG42_9PEZI</name>
<comment type="caution">
    <text evidence="9">The sequence shown here is derived from an EMBL/GenBank/DDBJ whole genome shotgun (WGS) entry which is preliminary data.</text>
</comment>
<keyword evidence="10" id="KW-1185">Reference proteome</keyword>
<dbReference type="AlphaFoldDB" id="A0A8H6VG42"/>
<feature type="transmembrane region" description="Helical" evidence="7">
    <location>
        <begin position="402"/>
        <end position="423"/>
    </location>
</feature>
<keyword evidence="2" id="KW-0813">Transport</keyword>
<dbReference type="FunFam" id="1.20.1720.10:FF:000012">
    <property type="entry name" value="MFS toxin efflux pump (AflT)"/>
    <property type="match status" value="1"/>
</dbReference>
<dbReference type="GO" id="GO:0005886">
    <property type="term" value="C:plasma membrane"/>
    <property type="evidence" value="ECO:0007669"/>
    <property type="project" value="TreeGrafter"/>
</dbReference>
<dbReference type="SUPFAM" id="SSF103473">
    <property type="entry name" value="MFS general substrate transporter"/>
    <property type="match status" value="1"/>
</dbReference>
<reference evidence="9" key="1">
    <citation type="submission" date="2020-04" db="EMBL/GenBank/DDBJ databases">
        <title>Draft genome resource of the tomato pathogen Pseudocercospora fuligena.</title>
        <authorList>
            <person name="Zaccaron A."/>
        </authorList>
    </citation>
    <scope>NUCLEOTIDE SEQUENCE</scope>
    <source>
        <strain evidence="9">PF001</strain>
    </source>
</reference>
<dbReference type="Pfam" id="PF07690">
    <property type="entry name" value="MFS_1"/>
    <property type="match status" value="1"/>
</dbReference>
<dbReference type="Gene3D" id="1.20.1250.20">
    <property type="entry name" value="MFS general substrate transporter like domains"/>
    <property type="match status" value="1"/>
</dbReference>
<evidence type="ECO:0000256" key="2">
    <source>
        <dbReference type="ARBA" id="ARBA00022448"/>
    </source>
</evidence>
<dbReference type="GO" id="GO:0022857">
    <property type="term" value="F:transmembrane transporter activity"/>
    <property type="evidence" value="ECO:0007669"/>
    <property type="project" value="InterPro"/>
</dbReference>
<comment type="subcellular location">
    <subcellularLocation>
        <location evidence="1">Membrane</location>
        <topology evidence="1">Multi-pass membrane protein</topology>
    </subcellularLocation>
</comment>
<feature type="transmembrane region" description="Helical" evidence="7">
    <location>
        <begin position="229"/>
        <end position="252"/>
    </location>
</feature>
<sequence>MILTLARLQCFQAYGSLTAVSQCGRSTWSVRSKKPRPRCVLRHTYTDSDSNIPCRRYYSLQLPEISFAMDTAKIPGAVHQPLPEQKTDLQYTDVSKPNSLGENEKDPPSSTRSVKDEVPPTKGEEGAIVYPGTTKLVVILIAAVLAIFLVALDTTIVSTAIPRITDDFQSLDDVGWYGSAFFMTLAAFQSMWGKGYKCFSVKYTYLLSMVVFEIGSLICAVAQNSETLIAGRAIAGAGGAGISAGSYIIVALSAPPKRIPALQGIMGASFAIASVVGPLIGGAFTEHVSWRWCFYINLPIGGIAFAVVLFYFITPAHAKPVTATWQEKVKQMDIAGAAIILAGMCCILLALQWGGVTKSWGSGDVIATLVVFGVLLVVLCVLEPWLGEYAAVNTRLLRTKTFAFLMTFQVILAGGFFILLYYLPIYFQAVKGVNASESGVRGIPLVIGASIFSIVSGIVMTTTGEFQAMMALGTSPATIGCGLVYTLDIGSHSGKWIGYQVICGVGLGLSMQIAVIVSQNVVAAEDLSTASAVALFFQCVGGALWVSVAQSLFTNKLMQSLEEKLPNINPGAIVAAGATEIGRAVSGDDLATAIECYMDGLTDAFILAVVLTGVAFAISIASMVFDRRKLSKGVSATGAA</sequence>
<evidence type="ECO:0000256" key="7">
    <source>
        <dbReference type="SAM" id="Phobius"/>
    </source>
</evidence>
<feature type="transmembrane region" description="Helical" evidence="7">
    <location>
        <begin position="136"/>
        <end position="162"/>
    </location>
</feature>
<evidence type="ECO:0000256" key="3">
    <source>
        <dbReference type="ARBA" id="ARBA00022692"/>
    </source>
</evidence>
<feature type="transmembrane region" description="Helical" evidence="7">
    <location>
        <begin position="468"/>
        <end position="485"/>
    </location>
</feature>
<feature type="transmembrane region" description="Helical" evidence="7">
    <location>
        <begin position="604"/>
        <end position="625"/>
    </location>
</feature>
<keyword evidence="3 7" id="KW-0812">Transmembrane</keyword>
<organism evidence="9 10">
    <name type="scientific">Pseudocercospora fuligena</name>
    <dbReference type="NCBI Taxonomy" id="685502"/>
    <lineage>
        <taxon>Eukaryota</taxon>
        <taxon>Fungi</taxon>
        <taxon>Dikarya</taxon>
        <taxon>Ascomycota</taxon>
        <taxon>Pezizomycotina</taxon>
        <taxon>Dothideomycetes</taxon>
        <taxon>Dothideomycetidae</taxon>
        <taxon>Mycosphaerellales</taxon>
        <taxon>Mycosphaerellaceae</taxon>
        <taxon>Pseudocercospora</taxon>
    </lineage>
</organism>
<feature type="compositionally biased region" description="Polar residues" evidence="6">
    <location>
        <begin position="88"/>
        <end position="101"/>
    </location>
</feature>
<dbReference type="EMBL" id="JABCIY010000161">
    <property type="protein sequence ID" value="KAF7191068.1"/>
    <property type="molecule type" value="Genomic_DNA"/>
</dbReference>
<dbReference type="CDD" id="cd17502">
    <property type="entry name" value="MFS_Azr1_MDR_like"/>
    <property type="match status" value="1"/>
</dbReference>
<dbReference type="Gene3D" id="1.20.1720.10">
    <property type="entry name" value="Multidrug resistance protein D"/>
    <property type="match status" value="1"/>
</dbReference>
<dbReference type="PANTHER" id="PTHR23501:SF177">
    <property type="entry name" value="MAJOR FACILITATOR SUPERFAMILY (MFS) PROFILE DOMAIN-CONTAINING PROTEIN-RELATED"/>
    <property type="match status" value="1"/>
</dbReference>
<proteinExistence type="predicted"/>
<dbReference type="OrthoDB" id="3649862at2759"/>
<dbReference type="InterPro" id="IPR020846">
    <property type="entry name" value="MFS_dom"/>
</dbReference>
<feature type="transmembrane region" description="Helical" evidence="7">
    <location>
        <begin position="365"/>
        <end position="382"/>
    </location>
</feature>
<evidence type="ECO:0000256" key="5">
    <source>
        <dbReference type="ARBA" id="ARBA00023136"/>
    </source>
</evidence>
<dbReference type="PROSITE" id="PS50850">
    <property type="entry name" value="MFS"/>
    <property type="match status" value="1"/>
</dbReference>
<feature type="transmembrane region" description="Helical" evidence="7">
    <location>
        <begin position="497"/>
        <end position="517"/>
    </location>
</feature>
<dbReference type="InterPro" id="IPR011701">
    <property type="entry name" value="MFS"/>
</dbReference>
<evidence type="ECO:0000313" key="9">
    <source>
        <dbReference type="EMBL" id="KAF7191068.1"/>
    </source>
</evidence>
<feature type="transmembrane region" description="Helical" evidence="7">
    <location>
        <begin position="204"/>
        <end position="223"/>
    </location>
</feature>
<evidence type="ECO:0000313" key="10">
    <source>
        <dbReference type="Proteomes" id="UP000660729"/>
    </source>
</evidence>
<gene>
    <name evidence="9" type="ORF">HII31_07583</name>
</gene>
<dbReference type="PANTHER" id="PTHR23501">
    <property type="entry name" value="MAJOR FACILITATOR SUPERFAMILY"/>
    <property type="match status" value="1"/>
</dbReference>
<dbReference type="Proteomes" id="UP000660729">
    <property type="component" value="Unassembled WGS sequence"/>
</dbReference>
<feature type="transmembrane region" description="Helical" evidence="7">
    <location>
        <begin position="264"/>
        <end position="284"/>
    </location>
</feature>
<feature type="region of interest" description="Disordered" evidence="6">
    <location>
        <begin position="85"/>
        <end position="124"/>
    </location>
</feature>
<feature type="transmembrane region" description="Helical" evidence="7">
    <location>
        <begin position="443"/>
        <end position="461"/>
    </location>
</feature>
<evidence type="ECO:0000256" key="6">
    <source>
        <dbReference type="SAM" id="MobiDB-lite"/>
    </source>
</evidence>
<feature type="domain" description="Major facilitator superfamily (MFS) profile" evidence="8">
    <location>
        <begin position="139"/>
        <end position="627"/>
    </location>
</feature>
<evidence type="ECO:0000259" key="8">
    <source>
        <dbReference type="PROSITE" id="PS50850"/>
    </source>
</evidence>
<evidence type="ECO:0000256" key="1">
    <source>
        <dbReference type="ARBA" id="ARBA00004141"/>
    </source>
</evidence>
<keyword evidence="4 7" id="KW-1133">Transmembrane helix</keyword>
<evidence type="ECO:0000256" key="4">
    <source>
        <dbReference type="ARBA" id="ARBA00022989"/>
    </source>
</evidence>
<feature type="transmembrane region" description="Helical" evidence="7">
    <location>
        <begin position="334"/>
        <end position="353"/>
    </location>
</feature>